<proteinExistence type="predicted"/>
<comment type="caution">
    <text evidence="1">The sequence shown here is derived from an EMBL/GenBank/DDBJ whole genome shotgun (WGS) entry which is preliminary data.</text>
</comment>
<accession>A0ABW3QE42</accession>
<evidence type="ECO:0000313" key="2">
    <source>
        <dbReference type="Proteomes" id="UP001597116"/>
    </source>
</evidence>
<evidence type="ECO:0000313" key="1">
    <source>
        <dbReference type="EMBL" id="MFD1143400.1"/>
    </source>
</evidence>
<name>A0ABW3QE42_9BACT</name>
<sequence>METNLSEIQERLLDIRAVMDEHVASNQLLDLHTLGQIKVQILDLLTVTELLIVTNQTSGSSSEDGQA</sequence>
<reference evidence="2" key="1">
    <citation type="journal article" date="2019" name="Int. J. Syst. Evol. Microbiol.">
        <title>The Global Catalogue of Microorganisms (GCM) 10K type strain sequencing project: providing services to taxonomists for standard genome sequencing and annotation.</title>
        <authorList>
            <consortium name="The Broad Institute Genomics Platform"/>
            <consortium name="The Broad Institute Genome Sequencing Center for Infectious Disease"/>
            <person name="Wu L."/>
            <person name="Ma J."/>
        </authorList>
    </citation>
    <scope>NUCLEOTIDE SEQUENCE [LARGE SCALE GENOMIC DNA]</scope>
    <source>
        <strain evidence="2">CCUG 55608</strain>
    </source>
</reference>
<gene>
    <name evidence="1" type="ORF">ACFQ4C_19885</name>
</gene>
<organism evidence="1 2">
    <name type="scientific">Larkinella insperata</name>
    <dbReference type="NCBI Taxonomy" id="332158"/>
    <lineage>
        <taxon>Bacteria</taxon>
        <taxon>Pseudomonadati</taxon>
        <taxon>Bacteroidota</taxon>
        <taxon>Cytophagia</taxon>
        <taxon>Cytophagales</taxon>
        <taxon>Spirosomataceae</taxon>
        <taxon>Larkinella</taxon>
    </lineage>
</organism>
<dbReference type="RefSeq" id="WP_265991340.1">
    <property type="nucleotide sequence ID" value="NZ_CP110973.1"/>
</dbReference>
<protein>
    <submittedName>
        <fullName evidence="1">Uncharacterized protein</fullName>
    </submittedName>
</protein>
<dbReference type="Proteomes" id="UP001597116">
    <property type="component" value="Unassembled WGS sequence"/>
</dbReference>
<dbReference type="EMBL" id="JBHTLP010000011">
    <property type="protein sequence ID" value="MFD1143400.1"/>
    <property type="molecule type" value="Genomic_DNA"/>
</dbReference>
<keyword evidence="2" id="KW-1185">Reference proteome</keyword>